<dbReference type="Pfam" id="PF26359">
    <property type="entry name" value="YwtC"/>
    <property type="match status" value="1"/>
</dbReference>
<name>A0A845E586_9BACI</name>
<organism evidence="2 3">
    <name type="scientific">Halobacillus litoralis</name>
    <dbReference type="NCBI Taxonomy" id="45668"/>
    <lineage>
        <taxon>Bacteria</taxon>
        <taxon>Bacillati</taxon>
        <taxon>Bacillota</taxon>
        <taxon>Bacilli</taxon>
        <taxon>Bacillales</taxon>
        <taxon>Bacillaceae</taxon>
        <taxon>Halobacillus</taxon>
    </lineage>
</organism>
<dbReference type="Proteomes" id="UP000460949">
    <property type="component" value="Unassembled WGS sequence"/>
</dbReference>
<feature type="compositionally biased region" description="Low complexity" evidence="1">
    <location>
        <begin position="53"/>
        <end position="76"/>
    </location>
</feature>
<evidence type="ECO:0000256" key="1">
    <source>
        <dbReference type="SAM" id="MobiDB-lite"/>
    </source>
</evidence>
<dbReference type="OrthoDB" id="2971433at2"/>
<feature type="region of interest" description="Disordered" evidence="1">
    <location>
        <begin position="46"/>
        <end position="85"/>
    </location>
</feature>
<gene>
    <name evidence="2" type="ORF">GLW04_13005</name>
</gene>
<proteinExistence type="predicted"/>
<evidence type="ECO:0000313" key="2">
    <source>
        <dbReference type="EMBL" id="MYL20814.1"/>
    </source>
</evidence>
<dbReference type="RefSeq" id="WP_160837957.1">
    <property type="nucleotide sequence ID" value="NZ_JAIVAK010000001.1"/>
</dbReference>
<comment type="caution">
    <text evidence="2">The sequence shown here is derived from an EMBL/GenBank/DDBJ whole genome shotgun (WGS) entry which is preliminary data.</text>
</comment>
<evidence type="ECO:0000313" key="3">
    <source>
        <dbReference type="Proteomes" id="UP000460949"/>
    </source>
</evidence>
<accession>A0A845E586</accession>
<reference evidence="2 3" key="1">
    <citation type="submission" date="2019-11" db="EMBL/GenBank/DDBJ databases">
        <title>Genome sequences of 17 halophilic strains isolated from different environments.</title>
        <authorList>
            <person name="Furrow R.E."/>
        </authorList>
    </citation>
    <scope>NUCLEOTIDE SEQUENCE [LARGE SCALE GENOMIC DNA]</scope>
    <source>
        <strain evidence="2 3">22511_23_Filter</strain>
    </source>
</reference>
<sequence length="125" mass="14098">MKVVKSVFPFVLLIGAMFFMTEYKQLETLSASEAYQIDVFQQEAEAAAEEQTESLTASAETSAGMESVQTEQPQTETAEENNFAVTSDGSIVRVYNDSGDQVYQTTLTDWEQNREQYYEKYKLGS</sequence>
<protein>
    <submittedName>
        <fullName evidence="2">Uncharacterized protein</fullName>
    </submittedName>
</protein>
<dbReference type="EMBL" id="WMET01000003">
    <property type="protein sequence ID" value="MYL20814.1"/>
    <property type="molecule type" value="Genomic_DNA"/>
</dbReference>
<dbReference type="AlphaFoldDB" id="A0A845E586"/>
<dbReference type="InterPro" id="IPR058890">
    <property type="entry name" value="YwtC-like"/>
</dbReference>